<dbReference type="InterPro" id="IPR008586">
    <property type="entry name" value="DUF868_pln"/>
</dbReference>
<protein>
    <recommendedName>
        <fullName evidence="3">S-protein homolog</fullName>
    </recommendedName>
</protein>
<dbReference type="Pfam" id="PF05910">
    <property type="entry name" value="DUF868"/>
    <property type="match status" value="2"/>
</dbReference>
<name>A0AAW2LXW8_9LAMI</name>
<gene>
    <name evidence="2" type="ORF">Sangu_1978600</name>
</gene>
<reference evidence="2" key="2">
    <citation type="journal article" date="2024" name="Plant">
        <title>Genomic evolution and insights into agronomic trait innovations of Sesamum species.</title>
        <authorList>
            <person name="Miao H."/>
            <person name="Wang L."/>
            <person name="Qu L."/>
            <person name="Liu H."/>
            <person name="Sun Y."/>
            <person name="Le M."/>
            <person name="Wang Q."/>
            <person name="Wei S."/>
            <person name="Zheng Y."/>
            <person name="Lin W."/>
            <person name="Duan Y."/>
            <person name="Cao H."/>
            <person name="Xiong S."/>
            <person name="Wang X."/>
            <person name="Wei L."/>
            <person name="Li C."/>
            <person name="Ma Q."/>
            <person name="Ju M."/>
            <person name="Zhao R."/>
            <person name="Li G."/>
            <person name="Mu C."/>
            <person name="Tian Q."/>
            <person name="Mei H."/>
            <person name="Zhang T."/>
            <person name="Gao T."/>
            <person name="Zhang H."/>
        </authorList>
    </citation>
    <scope>NUCLEOTIDE SEQUENCE</scope>
    <source>
        <strain evidence="2">G01</strain>
    </source>
</reference>
<dbReference type="AlphaFoldDB" id="A0AAW2LXW8"/>
<organism evidence="2">
    <name type="scientific">Sesamum angustifolium</name>
    <dbReference type="NCBI Taxonomy" id="2727405"/>
    <lineage>
        <taxon>Eukaryota</taxon>
        <taxon>Viridiplantae</taxon>
        <taxon>Streptophyta</taxon>
        <taxon>Embryophyta</taxon>
        <taxon>Tracheophyta</taxon>
        <taxon>Spermatophyta</taxon>
        <taxon>Magnoliopsida</taxon>
        <taxon>eudicotyledons</taxon>
        <taxon>Gunneridae</taxon>
        <taxon>Pentapetalae</taxon>
        <taxon>asterids</taxon>
        <taxon>lamiids</taxon>
        <taxon>Lamiales</taxon>
        <taxon>Pedaliaceae</taxon>
        <taxon>Sesamum</taxon>
    </lineage>
</organism>
<evidence type="ECO:0000313" key="2">
    <source>
        <dbReference type="EMBL" id="KAL0323593.1"/>
    </source>
</evidence>
<comment type="caution">
    <text evidence="2">The sequence shown here is derived from an EMBL/GenBank/DDBJ whole genome shotgun (WGS) entry which is preliminary data.</text>
</comment>
<dbReference type="PANTHER" id="PTHR31972">
    <property type="entry name" value="EXPRESSED PROTEIN"/>
    <property type="match status" value="1"/>
</dbReference>
<evidence type="ECO:0008006" key="3">
    <source>
        <dbReference type="Google" id="ProtNLM"/>
    </source>
</evidence>
<proteinExistence type="predicted"/>
<keyword evidence="1" id="KW-0732">Signal</keyword>
<dbReference type="PANTHER" id="PTHR31972:SF74">
    <property type="entry name" value="EXPRESSED PROTEIN"/>
    <property type="match status" value="1"/>
</dbReference>
<sequence>MRDFPSVLGRMEFKLLMLLVRVLVIVWSKSLMGQCLSVEIDDASHQCIFKVDVKPSLFSKRKGSKCLEVNSGRIEVFWDLSMAKFGSRPEPLEGYYIGVVLFVSKREHICGKRVFGTKAQFCDNGQIHDLKIECDTIFGDDPFLVVRVDSKPVMQVKHLRWKFRGNCTILVDGIPVEVFWDVHNWLFGSNTGSAVFMFHTSLSTEKLWTGNSISDSSSVFSWICSGSFKESKQPGLGFSLFLYAWKYE</sequence>
<evidence type="ECO:0000256" key="1">
    <source>
        <dbReference type="SAM" id="SignalP"/>
    </source>
</evidence>
<reference evidence="2" key="1">
    <citation type="submission" date="2020-06" db="EMBL/GenBank/DDBJ databases">
        <authorList>
            <person name="Li T."/>
            <person name="Hu X."/>
            <person name="Zhang T."/>
            <person name="Song X."/>
            <person name="Zhang H."/>
            <person name="Dai N."/>
            <person name="Sheng W."/>
            <person name="Hou X."/>
            <person name="Wei L."/>
        </authorList>
    </citation>
    <scope>NUCLEOTIDE SEQUENCE</scope>
    <source>
        <strain evidence="2">G01</strain>
        <tissue evidence="2">Leaf</tissue>
    </source>
</reference>
<feature type="signal peptide" evidence="1">
    <location>
        <begin position="1"/>
        <end position="37"/>
    </location>
</feature>
<accession>A0AAW2LXW8</accession>
<dbReference type="EMBL" id="JACGWK010000012">
    <property type="protein sequence ID" value="KAL0323593.1"/>
    <property type="molecule type" value="Genomic_DNA"/>
</dbReference>
<feature type="chain" id="PRO_5043363126" description="S-protein homolog" evidence="1">
    <location>
        <begin position="38"/>
        <end position="248"/>
    </location>
</feature>